<evidence type="ECO:0000313" key="2">
    <source>
        <dbReference type="EMBL" id="EGD55657.1"/>
    </source>
</evidence>
<keyword evidence="1" id="KW-0560">Oxidoreductase</keyword>
<dbReference type="PRINTS" id="PR00080">
    <property type="entry name" value="SDRFAMILY"/>
</dbReference>
<reference evidence="2 3" key="1">
    <citation type="journal article" date="2011" name="J. Bacteriol.">
        <title>Draft Genome Sequence of Gordonia neofelifaecis NRRL B-59395, a Cholesterol-Degrading Actinomycete.</title>
        <authorList>
            <person name="Ge F."/>
            <person name="Li W."/>
            <person name="Chen G."/>
            <person name="Liu Y."/>
            <person name="Zhang G."/>
            <person name="Yong B."/>
            <person name="Wang Q."/>
            <person name="Wang N."/>
            <person name="Huang Z."/>
            <person name="Li W."/>
            <person name="Wang J."/>
            <person name="Wu C."/>
            <person name="Xie Q."/>
            <person name="Liu G."/>
        </authorList>
    </citation>
    <scope>NUCLEOTIDE SEQUENCE [LARGE SCALE GENOMIC DNA]</scope>
    <source>
        <strain evidence="2 3">NRRL B-59395</strain>
    </source>
</reference>
<dbReference type="OrthoDB" id="9803333at2"/>
<evidence type="ECO:0000313" key="3">
    <source>
        <dbReference type="Proteomes" id="UP000035065"/>
    </source>
</evidence>
<dbReference type="PANTHER" id="PTHR43975">
    <property type="entry name" value="ZGC:101858"/>
    <property type="match status" value="1"/>
</dbReference>
<keyword evidence="3" id="KW-1185">Reference proteome</keyword>
<dbReference type="Proteomes" id="UP000035065">
    <property type="component" value="Unassembled WGS sequence"/>
</dbReference>
<sequence length="272" mass="28744">MTATVQPSGSVQATGLLQDKVMIVAGVGGGLGRSIAVRGAAAGADVVLVSRTESYLDDVAKEVVDLGRRAITVPADLTSENDARGVVEQTLAAFGRIDTLVNNAYLMPSMVDFSQTDFQHIRDAFELSVLGSLRMSQLCTPSLAQTQGSIVMVNSMVLRHSDPTFGSYKVAKSGLLSMAQTLSSEVGPLGVRVNSIAPGYIWADTLRGHFAEVAEQTGTTVDALYTATAANCDLRRLPEPDQIADTVTFLASDLAYAVTGQCLDVNCGEYHH</sequence>
<accession>F1YIA3</accession>
<dbReference type="PANTHER" id="PTHR43975:SF2">
    <property type="entry name" value="EG:BACR7A4.14 PROTEIN-RELATED"/>
    <property type="match status" value="1"/>
</dbReference>
<dbReference type="NCBIfam" id="NF005909">
    <property type="entry name" value="PRK07890.1"/>
    <property type="match status" value="1"/>
</dbReference>
<dbReference type="FunFam" id="3.40.50.720:FF:000084">
    <property type="entry name" value="Short-chain dehydrogenase reductase"/>
    <property type="match status" value="1"/>
</dbReference>
<dbReference type="InterPro" id="IPR036291">
    <property type="entry name" value="NAD(P)-bd_dom_sf"/>
</dbReference>
<dbReference type="PRINTS" id="PR00081">
    <property type="entry name" value="GDHRDH"/>
</dbReference>
<dbReference type="Gene3D" id="3.40.50.720">
    <property type="entry name" value="NAD(P)-binding Rossmann-like Domain"/>
    <property type="match status" value="1"/>
</dbReference>
<dbReference type="STRING" id="644548.SCNU_08088"/>
<protein>
    <submittedName>
        <fullName evidence="2">Short chain dehydrogenase</fullName>
    </submittedName>
</protein>
<dbReference type="InterPro" id="IPR002347">
    <property type="entry name" value="SDR_fam"/>
</dbReference>
<dbReference type="AlphaFoldDB" id="F1YIA3"/>
<name>F1YIA3_9ACTN</name>
<dbReference type="EMBL" id="AEUD01000005">
    <property type="protein sequence ID" value="EGD55657.1"/>
    <property type="molecule type" value="Genomic_DNA"/>
</dbReference>
<dbReference type="SUPFAM" id="SSF51735">
    <property type="entry name" value="NAD(P)-binding Rossmann-fold domains"/>
    <property type="match status" value="1"/>
</dbReference>
<evidence type="ECO:0000256" key="1">
    <source>
        <dbReference type="ARBA" id="ARBA00023002"/>
    </source>
</evidence>
<dbReference type="RefSeq" id="WP_009678855.1">
    <property type="nucleotide sequence ID" value="NZ_AEUD01000005.1"/>
</dbReference>
<gene>
    <name evidence="2" type="ORF">SCNU_08088</name>
</gene>
<organism evidence="2 3">
    <name type="scientific">Gordonia neofelifaecis NRRL B-59395</name>
    <dbReference type="NCBI Taxonomy" id="644548"/>
    <lineage>
        <taxon>Bacteria</taxon>
        <taxon>Bacillati</taxon>
        <taxon>Actinomycetota</taxon>
        <taxon>Actinomycetes</taxon>
        <taxon>Mycobacteriales</taxon>
        <taxon>Gordoniaceae</taxon>
        <taxon>Gordonia</taxon>
    </lineage>
</organism>
<dbReference type="eggNOG" id="COG1028">
    <property type="taxonomic scope" value="Bacteria"/>
</dbReference>
<comment type="caution">
    <text evidence="2">The sequence shown here is derived from an EMBL/GenBank/DDBJ whole genome shotgun (WGS) entry which is preliminary data.</text>
</comment>
<proteinExistence type="predicted"/>
<dbReference type="Pfam" id="PF13561">
    <property type="entry name" value="adh_short_C2"/>
    <property type="match status" value="1"/>
</dbReference>
<dbReference type="GO" id="GO:0016491">
    <property type="term" value="F:oxidoreductase activity"/>
    <property type="evidence" value="ECO:0007669"/>
    <property type="project" value="UniProtKB-KW"/>
</dbReference>